<feature type="transmembrane region" description="Helical" evidence="8">
    <location>
        <begin position="104"/>
        <end position="130"/>
    </location>
</feature>
<evidence type="ECO:0000256" key="5">
    <source>
        <dbReference type="ARBA" id="ARBA00022692"/>
    </source>
</evidence>
<dbReference type="GO" id="GO:0030395">
    <property type="term" value="F:lactose binding"/>
    <property type="evidence" value="ECO:0007669"/>
    <property type="project" value="TreeGrafter"/>
</dbReference>
<dbReference type="InterPro" id="IPR024989">
    <property type="entry name" value="MFS_assoc_dom"/>
</dbReference>
<keyword evidence="6 8" id="KW-1133">Transmembrane helix</keyword>
<evidence type="ECO:0000256" key="4">
    <source>
        <dbReference type="ARBA" id="ARBA00022519"/>
    </source>
</evidence>
<dbReference type="InterPro" id="IPR000576">
    <property type="entry name" value="LacY/RafB_perm_fam"/>
</dbReference>
<dbReference type="GO" id="GO:0015528">
    <property type="term" value="F:lactose:proton symporter activity"/>
    <property type="evidence" value="ECO:0007669"/>
    <property type="project" value="TreeGrafter"/>
</dbReference>
<feature type="transmembrane region" description="Helical" evidence="8">
    <location>
        <begin position="53"/>
        <end position="72"/>
    </location>
</feature>
<dbReference type="PANTHER" id="PTHR23522">
    <property type="entry name" value="BLL5896 PROTEIN"/>
    <property type="match status" value="1"/>
</dbReference>
<feature type="transmembrane region" description="Helical" evidence="8">
    <location>
        <begin position="167"/>
        <end position="186"/>
    </location>
</feature>
<evidence type="ECO:0000256" key="8">
    <source>
        <dbReference type="SAM" id="Phobius"/>
    </source>
</evidence>
<evidence type="ECO:0000259" key="9">
    <source>
        <dbReference type="Pfam" id="PF12832"/>
    </source>
</evidence>
<gene>
    <name evidence="10" type="ORF">AOC36_03040</name>
</gene>
<dbReference type="PRINTS" id="PR00174">
    <property type="entry name" value="LACYSMPORT"/>
</dbReference>
<dbReference type="EMBL" id="CP013213">
    <property type="protein sequence ID" value="AMC92993.1"/>
    <property type="molecule type" value="Genomic_DNA"/>
</dbReference>
<dbReference type="Proteomes" id="UP000063781">
    <property type="component" value="Chromosome"/>
</dbReference>
<feature type="domain" description="Major facilitator superfamily associated" evidence="9">
    <location>
        <begin position="20"/>
        <end position="347"/>
    </location>
</feature>
<keyword evidence="3" id="KW-1003">Cell membrane</keyword>
<feature type="transmembrane region" description="Helical" evidence="8">
    <location>
        <begin position="366"/>
        <end position="384"/>
    </location>
</feature>
<sequence length="393" mass="44017">MQLSTTKSLNREKSIRIFCVLYLFSYVSFSMAMTSITPFLTSLGYDIVQRGTILSGYALTTILFQMFFGILADRFQTIRKVLIASLIIFGITSAILFVQSEMNYIFHFIINALSIGLLNTCCGLMDTWVLSSGEEPKAKLSFIKAFGSIGWAISSIIASILVLHFSYAYLSATIVIITIFVLINVIRISDIKKINHTKKIQMSDLAGLFKDRKYALLVFILFLLYSIIVANNGIVIDKMLELGATNTQISYKWTLQSLLEIPTYLFGYRILRRYNHFNLLQLSAFVITIQFVLYSFTSNVIIMILLNLLQMFTTPLVLITSKILIFNLSDTRLKSSSQLVALSIFTGVSSLLMPTVASALSTIVGINKTLFCVALLGVFASILIPKLKQICEI</sequence>
<name>A0A0X8GYX7_9FIRM</name>
<feature type="transmembrane region" description="Helical" evidence="8">
    <location>
        <begin position="278"/>
        <end position="296"/>
    </location>
</feature>
<feature type="transmembrane region" description="Helical" evidence="8">
    <location>
        <begin position="214"/>
        <end position="233"/>
    </location>
</feature>
<feature type="transmembrane region" description="Helical" evidence="8">
    <location>
        <begin position="253"/>
        <end position="271"/>
    </location>
</feature>
<evidence type="ECO:0000313" key="10">
    <source>
        <dbReference type="EMBL" id="AMC92993.1"/>
    </source>
</evidence>
<evidence type="ECO:0000256" key="6">
    <source>
        <dbReference type="ARBA" id="ARBA00022989"/>
    </source>
</evidence>
<dbReference type="GO" id="GO:0005886">
    <property type="term" value="C:plasma membrane"/>
    <property type="evidence" value="ECO:0007669"/>
    <property type="project" value="UniProtKB-SubCell"/>
</dbReference>
<keyword evidence="7 8" id="KW-0472">Membrane</keyword>
<evidence type="ECO:0000256" key="1">
    <source>
        <dbReference type="ARBA" id="ARBA00004429"/>
    </source>
</evidence>
<keyword evidence="11" id="KW-1185">Reference proteome</keyword>
<feature type="transmembrane region" description="Helical" evidence="8">
    <location>
        <begin position="20"/>
        <end position="41"/>
    </location>
</feature>
<dbReference type="STRING" id="1514105.AOC36_03040"/>
<keyword evidence="5 8" id="KW-0812">Transmembrane</keyword>
<dbReference type="PANTHER" id="PTHR23522:SF10">
    <property type="entry name" value="3-PHENYLPROPIONIC ACID TRANSPORTER-RELATED"/>
    <property type="match status" value="1"/>
</dbReference>
<keyword evidence="4" id="KW-0997">Cell inner membrane</keyword>
<feature type="transmembrane region" description="Helical" evidence="8">
    <location>
        <begin position="142"/>
        <end position="161"/>
    </location>
</feature>
<dbReference type="InterPro" id="IPR036259">
    <property type="entry name" value="MFS_trans_sf"/>
</dbReference>
<accession>A0A0X8GYX7</accession>
<organism evidence="10 11">
    <name type="scientific">Erysipelothrix larvae</name>
    <dbReference type="NCBI Taxonomy" id="1514105"/>
    <lineage>
        <taxon>Bacteria</taxon>
        <taxon>Bacillati</taxon>
        <taxon>Bacillota</taxon>
        <taxon>Erysipelotrichia</taxon>
        <taxon>Erysipelotrichales</taxon>
        <taxon>Erysipelotrichaceae</taxon>
        <taxon>Erysipelothrix</taxon>
    </lineage>
</organism>
<feature type="transmembrane region" description="Helical" evidence="8">
    <location>
        <begin position="302"/>
        <end position="327"/>
    </location>
</feature>
<dbReference type="Gene3D" id="1.20.1250.20">
    <property type="entry name" value="MFS general substrate transporter like domains"/>
    <property type="match status" value="2"/>
</dbReference>
<dbReference type="OrthoDB" id="1650886at2"/>
<evidence type="ECO:0000256" key="7">
    <source>
        <dbReference type="ARBA" id="ARBA00023136"/>
    </source>
</evidence>
<evidence type="ECO:0000256" key="2">
    <source>
        <dbReference type="ARBA" id="ARBA00022448"/>
    </source>
</evidence>
<comment type="subcellular location">
    <subcellularLocation>
        <location evidence="1">Cell inner membrane</location>
        <topology evidence="1">Multi-pass membrane protein</topology>
    </subcellularLocation>
</comment>
<dbReference type="AlphaFoldDB" id="A0A0X8GYX7"/>
<protein>
    <recommendedName>
        <fullName evidence="9">Major facilitator superfamily associated domain-containing protein</fullName>
    </recommendedName>
</protein>
<reference evidence="10 11" key="1">
    <citation type="submission" date="2015-10" db="EMBL/GenBank/DDBJ databases">
        <title>Erysipelothrix larvae sp. LV19 isolated from the larval gut of the rhinoceros beetle, Trypoxylus dichotomus.</title>
        <authorList>
            <person name="Lim S."/>
            <person name="Kim B.-C."/>
        </authorList>
    </citation>
    <scope>NUCLEOTIDE SEQUENCE [LARGE SCALE GENOMIC DNA]</scope>
    <source>
        <strain evidence="10 11">LV19</strain>
    </source>
</reference>
<proteinExistence type="predicted"/>
<evidence type="ECO:0000256" key="3">
    <source>
        <dbReference type="ARBA" id="ARBA00022475"/>
    </source>
</evidence>
<dbReference type="SUPFAM" id="SSF103473">
    <property type="entry name" value="MFS general substrate transporter"/>
    <property type="match status" value="1"/>
</dbReference>
<feature type="transmembrane region" description="Helical" evidence="8">
    <location>
        <begin position="81"/>
        <end position="98"/>
    </location>
</feature>
<dbReference type="Pfam" id="PF12832">
    <property type="entry name" value="MFS_1_like"/>
    <property type="match status" value="1"/>
</dbReference>
<evidence type="ECO:0000313" key="11">
    <source>
        <dbReference type="Proteomes" id="UP000063781"/>
    </source>
</evidence>
<dbReference type="KEGG" id="erl:AOC36_03040"/>
<keyword evidence="2" id="KW-0813">Transport</keyword>
<feature type="transmembrane region" description="Helical" evidence="8">
    <location>
        <begin position="339"/>
        <end position="360"/>
    </location>
</feature>